<dbReference type="InterPro" id="IPR020538">
    <property type="entry name" value="Hydgase_Ni_incorp_HypA/HybF_CS"/>
</dbReference>
<dbReference type="AlphaFoldDB" id="A0A2M8RW34"/>
<accession>A0A2M8RW34</accession>
<reference evidence="6 7" key="1">
    <citation type="submission" date="2017-11" db="EMBL/GenBank/DDBJ databases">
        <title>Reclassification of Bisgaard taxon 5 as Caviibacterium pharyngocola gen. nov., sp. nov.</title>
        <authorList>
            <person name="Christensen H."/>
        </authorList>
    </citation>
    <scope>NUCLEOTIDE SEQUENCE [LARGE SCALE GENOMIC DNA]</scope>
    <source>
        <strain evidence="6 7">7_3</strain>
    </source>
</reference>
<protein>
    <recommendedName>
        <fullName evidence="5">Hydrogenase maturation factor HypA</fullName>
    </recommendedName>
</protein>
<sequence length="113" mass="13350">MHEMSLCQNIMEIIEQQCQRHPIKEVTDIWLEIGALSCVEQSAVEFCFEIMRKDTLAENCQLHFIHLPARAWCWQCQKEVEVEAYQDRCPICQSVHLQRQTGTEFRIKEIAVK</sequence>
<dbReference type="OrthoDB" id="288014at2"/>
<dbReference type="PANTHER" id="PTHR34535:SF3">
    <property type="entry name" value="HYDROGENASE MATURATION FACTOR HYPA"/>
    <property type="match status" value="1"/>
</dbReference>
<feature type="binding site" evidence="5">
    <location>
        <position position="2"/>
    </location>
    <ligand>
        <name>Ni(2+)</name>
        <dbReference type="ChEBI" id="CHEBI:49786"/>
    </ligand>
</feature>
<organism evidence="6 7">
    <name type="scientific">Caviibacterium pharyngocola</name>
    <dbReference type="NCBI Taxonomy" id="28159"/>
    <lineage>
        <taxon>Bacteria</taxon>
        <taxon>Pseudomonadati</taxon>
        <taxon>Pseudomonadota</taxon>
        <taxon>Gammaproteobacteria</taxon>
        <taxon>Pasteurellales</taxon>
        <taxon>Pasteurellaceae</taxon>
        <taxon>Caviibacterium</taxon>
    </lineage>
</organism>
<proteinExistence type="inferred from homology"/>
<evidence type="ECO:0000256" key="5">
    <source>
        <dbReference type="HAMAP-Rule" id="MF_00213"/>
    </source>
</evidence>
<evidence type="ECO:0000256" key="2">
    <source>
        <dbReference type="ARBA" id="ARBA00022596"/>
    </source>
</evidence>
<keyword evidence="2 5" id="KW-0533">Nickel</keyword>
<dbReference type="Gene3D" id="3.30.2320.80">
    <property type="match status" value="1"/>
</dbReference>
<name>A0A2M8RW34_9PAST</name>
<dbReference type="GO" id="GO:0051604">
    <property type="term" value="P:protein maturation"/>
    <property type="evidence" value="ECO:0007669"/>
    <property type="project" value="InterPro"/>
</dbReference>
<dbReference type="RefSeq" id="WP_100296779.1">
    <property type="nucleotide sequence ID" value="NZ_PHGZ01000013.1"/>
</dbReference>
<keyword evidence="7" id="KW-1185">Reference proteome</keyword>
<dbReference type="PIRSF" id="PIRSF004761">
    <property type="entry name" value="Hydrgn_mat_HypA"/>
    <property type="match status" value="1"/>
</dbReference>
<dbReference type="GO" id="GO:0016151">
    <property type="term" value="F:nickel cation binding"/>
    <property type="evidence" value="ECO:0007669"/>
    <property type="project" value="UniProtKB-UniRule"/>
</dbReference>
<evidence type="ECO:0000256" key="3">
    <source>
        <dbReference type="ARBA" id="ARBA00022723"/>
    </source>
</evidence>
<dbReference type="HAMAP" id="MF_00213">
    <property type="entry name" value="HypA_HybF"/>
    <property type="match status" value="1"/>
</dbReference>
<feature type="binding site" evidence="5">
    <location>
        <position position="92"/>
    </location>
    <ligand>
        <name>Zn(2+)</name>
        <dbReference type="ChEBI" id="CHEBI:29105"/>
    </ligand>
</feature>
<dbReference type="EMBL" id="PHGZ01000013">
    <property type="protein sequence ID" value="PJG83090.1"/>
    <property type="molecule type" value="Genomic_DNA"/>
</dbReference>
<keyword evidence="3 5" id="KW-0479">Metal-binding</keyword>
<dbReference type="PROSITE" id="PS01249">
    <property type="entry name" value="HYPA"/>
    <property type="match status" value="1"/>
</dbReference>
<dbReference type="InterPro" id="IPR000688">
    <property type="entry name" value="HypA/HybF"/>
</dbReference>
<keyword evidence="4 5" id="KW-0862">Zinc</keyword>
<dbReference type="FunFam" id="3.30.2320.80:FF:000001">
    <property type="entry name" value="Hydrogenase maturation factor HypA"/>
    <property type="match status" value="1"/>
</dbReference>
<feature type="binding site" evidence="5">
    <location>
        <position position="73"/>
    </location>
    <ligand>
        <name>Zn(2+)</name>
        <dbReference type="ChEBI" id="CHEBI:29105"/>
    </ligand>
</feature>
<dbReference type="GO" id="GO:0016530">
    <property type="term" value="F:metallochaperone activity"/>
    <property type="evidence" value="ECO:0007669"/>
    <property type="project" value="UniProtKB-ARBA"/>
</dbReference>
<evidence type="ECO:0000313" key="6">
    <source>
        <dbReference type="EMBL" id="PJG83090.1"/>
    </source>
</evidence>
<feature type="binding site" evidence="5">
    <location>
        <position position="89"/>
    </location>
    <ligand>
        <name>Zn(2+)</name>
        <dbReference type="ChEBI" id="CHEBI:29105"/>
    </ligand>
</feature>
<dbReference type="NCBIfam" id="NF009046">
    <property type="entry name" value="PRK12380.1"/>
    <property type="match status" value="1"/>
</dbReference>
<evidence type="ECO:0000256" key="4">
    <source>
        <dbReference type="ARBA" id="ARBA00022833"/>
    </source>
</evidence>
<comment type="function">
    <text evidence="5">Involved in the maturation of [NiFe] hydrogenases. Required for nickel insertion into the metal center of the hydrogenase.</text>
</comment>
<evidence type="ECO:0000256" key="1">
    <source>
        <dbReference type="ARBA" id="ARBA00010748"/>
    </source>
</evidence>
<gene>
    <name evidence="5 6" type="primary">hypA</name>
    <name evidence="6" type="ORF">CVP04_06975</name>
</gene>
<dbReference type="NCBIfam" id="TIGR00100">
    <property type="entry name" value="hypA"/>
    <property type="match status" value="1"/>
</dbReference>
<comment type="similarity">
    <text evidence="1 5">Belongs to the HypA/HybF family.</text>
</comment>
<dbReference type="Pfam" id="PF01155">
    <property type="entry name" value="HypA"/>
    <property type="match status" value="1"/>
</dbReference>
<feature type="binding site" evidence="5">
    <location>
        <position position="76"/>
    </location>
    <ligand>
        <name>Zn(2+)</name>
        <dbReference type="ChEBI" id="CHEBI:29105"/>
    </ligand>
</feature>
<dbReference type="GO" id="GO:0008270">
    <property type="term" value="F:zinc ion binding"/>
    <property type="evidence" value="ECO:0007669"/>
    <property type="project" value="UniProtKB-UniRule"/>
</dbReference>
<evidence type="ECO:0000313" key="7">
    <source>
        <dbReference type="Proteomes" id="UP000230282"/>
    </source>
</evidence>
<comment type="caution">
    <text evidence="6">The sequence shown here is derived from an EMBL/GenBank/DDBJ whole genome shotgun (WGS) entry which is preliminary data.</text>
</comment>
<dbReference type="Proteomes" id="UP000230282">
    <property type="component" value="Unassembled WGS sequence"/>
</dbReference>
<dbReference type="PANTHER" id="PTHR34535">
    <property type="entry name" value="HYDROGENASE MATURATION FACTOR HYPA"/>
    <property type="match status" value="1"/>
</dbReference>